<dbReference type="AlphaFoldDB" id="A0A0C4DXA2"/>
<proteinExistence type="predicted"/>
<reference evidence="2" key="4">
    <citation type="journal article" date="2015" name="G3 (Bethesda)">
        <title>Genome sequences of three phytopathogenic species of the Magnaporthaceae family of fungi.</title>
        <authorList>
            <person name="Okagaki L.H."/>
            <person name="Nunes C.C."/>
            <person name="Sailsbery J."/>
            <person name="Clay B."/>
            <person name="Brown D."/>
            <person name="John T."/>
            <person name="Oh Y."/>
            <person name="Young N."/>
            <person name="Fitzgerald M."/>
            <person name="Haas B.J."/>
            <person name="Zeng Q."/>
            <person name="Young S."/>
            <person name="Adiconis X."/>
            <person name="Fan L."/>
            <person name="Levin J.Z."/>
            <person name="Mitchell T.K."/>
            <person name="Okubara P.A."/>
            <person name="Farman M.L."/>
            <person name="Kohn L.M."/>
            <person name="Birren B."/>
            <person name="Ma L.-J."/>
            <person name="Dean R.A."/>
        </authorList>
    </citation>
    <scope>NUCLEOTIDE SEQUENCE</scope>
    <source>
        <strain evidence="2">ATCC 64411 / 73-15</strain>
    </source>
</reference>
<reference evidence="2" key="5">
    <citation type="submission" date="2015-06" db="UniProtKB">
        <authorList>
            <consortium name="EnsemblFungi"/>
        </authorList>
    </citation>
    <scope>IDENTIFICATION</scope>
    <source>
        <strain evidence="2">ATCC 64411</strain>
    </source>
</reference>
<dbReference type="OrthoDB" id="10468648at2759"/>
<sequence>MSQSSTAFFRVSQDSVQDSQPSVMLDRYIRTKSSSALSALATTGVGRSKEERKAAILEQLATVQAALDGSGTEDSS</sequence>
<name>A0A0C4DXA2_MAGP6</name>
<evidence type="ECO:0000313" key="2">
    <source>
        <dbReference type="EnsemblFungi" id="MAPG_04643T0"/>
    </source>
</evidence>
<dbReference type="EMBL" id="GL876968">
    <property type="protein sequence ID" value="KLU85621.1"/>
    <property type="molecule type" value="Genomic_DNA"/>
</dbReference>
<accession>A0A0C4DXA2</accession>
<reference evidence="3" key="1">
    <citation type="submission" date="2010-05" db="EMBL/GenBank/DDBJ databases">
        <title>The genome sequence of Magnaporthe poae strain ATCC 64411.</title>
        <authorList>
            <person name="Ma L.-J."/>
            <person name="Dead R."/>
            <person name="Young S."/>
            <person name="Zeng Q."/>
            <person name="Koehrsen M."/>
            <person name="Alvarado L."/>
            <person name="Berlin A."/>
            <person name="Chapman S.B."/>
            <person name="Chen Z."/>
            <person name="Freedman E."/>
            <person name="Gellesch M."/>
            <person name="Goldberg J."/>
            <person name="Griggs A."/>
            <person name="Gujja S."/>
            <person name="Heilman E.R."/>
            <person name="Heiman D."/>
            <person name="Hepburn T."/>
            <person name="Howarth C."/>
            <person name="Jen D."/>
            <person name="Larson L."/>
            <person name="Mehta T."/>
            <person name="Neiman D."/>
            <person name="Pearson M."/>
            <person name="Roberts A."/>
            <person name="Saif S."/>
            <person name="Shea T."/>
            <person name="Shenoy N."/>
            <person name="Sisk P."/>
            <person name="Stolte C."/>
            <person name="Sykes S."/>
            <person name="Walk T."/>
            <person name="White J."/>
            <person name="Yandava C."/>
            <person name="Haas B."/>
            <person name="Nusbaum C."/>
            <person name="Birren B."/>
        </authorList>
    </citation>
    <scope>NUCLEOTIDE SEQUENCE [LARGE SCALE GENOMIC DNA]</scope>
    <source>
        <strain evidence="3">ATCC 64411 / 73-15</strain>
    </source>
</reference>
<dbReference type="EnsemblFungi" id="MAPG_04643T0">
    <property type="protein sequence ID" value="MAPG_04643T0"/>
    <property type="gene ID" value="MAPG_04643"/>
</dbReference>
<organism evidence="2 3">
    <name type="scientific">Magnaporthiopsis poae (strain ATCC 64411 / 73-15)</name>
    <name type="common">Kentucky bluegrass fungus</name>
    <name type="synonym">Magnaporthe poae</name>
    <dbReference type="NCBI Taxonomy" id="644358"/>
    <lineage>
        <taxon>Eukaryota</taxon>
        <taxon>Fungi</taxon>
        <taxon>Dikarya</taxon>
        <taxon>Ascomycota</taxon>
        <taxon>Pezizomycotina</taxon>
        <taxon>Sordariomycetes</taxon>
        <taxon>Sordariomycetidae</taxon>
        <taxon>Magnaporthales</taxon>
        <taxon>Magnaporthaceae</taxon>
        <taxon>Magnaporthiopsis</taxon>
    </lineage>
</organism>
<keyword evidence="3" id="KW-1185">Reference proteome</keyword>
<dbReference type="EMBL" id="ADBL01001086">
    <property type="status" value="NOT_ANNOTATED_CDS"/>
    <property type="molecule type" value="Genomic_DNA"/>
</dbReference>
<protein>
    <submittedName>
        <fullName evidence="1 2">Uncharacterized protein</fullName>
    </submittedName>
</protein>
<dbReference type="eggNOG" id="ENOG502R6NV">
    <property type="taxonomic scope" value="Eukaryota"/>
</dbReference>
<dbReference type="VEuPathDB" id="FungiDB:MAPG_04643"/>
<gene>
    <name evidence="1" type="ORF">MAPG_04643</name>
</gene>
<reference evidence="1" key="2">
    <citation type="submission" date="2010-05" db="EMBL/GenBank/DDBJ databases">
        <title>The Genome Sequence of Magnaporthe poae strain ATCC 64411.</title>
        <authorList>
            <consortium name="The Broad Institute Genome Sequencing Platform"/>
            <consortium name="Broad Institute Genome Sequencing Center for Infectious Disease"/>
            <person name="Ma L.-J."/>
            <person name="Dead R."/>
            <person name="Young S."/>
            <person name="Zeng Q."/>
            <person name="Koehrsen M."/>
            <person name="Alvarado L."/>
            <person name="Berlin A."/>
            <person name="Chapman S.B."/>
            <person name="Chen Z."/>
            <person name="Freedman E."/>
            <person name="Gellesch M."/>
            <person name="Goldberg J."/>
            <person name="Griggs A."/>
            <person name="Gujja S."/>
            <person name="Heilman E.R."/>
            <person name="Heiman D."/>
            <person name="Hepburn T."/>
            <person name="Howarth C."/>
            <person name="Jen D."/>
            <person name="Larson L."/>
            <person name="Mehta T."/>
            <person name="Neiman D."/>
            <person name="Pearson M."/>
            <person name="Roberts A."/>
            <person name="Saif S."/>
            <person name="Shea T."/>
            <person name="Shenoy N."/>
            <person name="Sisk P."/>
            <person name="Stolte C."/>
            <person name="Sykes S."/>
            <person name="Walk T."/>
            <person name="White J."/>
            <person name="Yandava C."/>
            <person name="Haas B."/>
            <person name="Nusbaum C."/>
            <person name="Birren B."/>
        </authorList>
    </citation>
    <scope>NUCLEOTIDE SEQUENCE</scope>
    <source>
        <strain evidence="1">ATCC 64411</strain>
    </source>
</reference>
<evidence type="ECO:0000313" key="3">
    <source>
        <dbReference type="Proteomes" id="UP000011715"/>
    </source>
</evidence>
<reference evidence="1" key="3">
    <citation type="submission" date="2011-03" db="EMBL/GenBank/DDBJ databases">
        <title>Annotation of Magnaporthe poae ATCC 64411.</title>
        <authorList>
            <person name="Ma L.-J."/>
            <person name="Dead R."/>
            <person name="Young S.K."/>
            <person name="Zeng Q."/>
            <person name="Gargeya S."/>
            <person name="Fitzgerald M."/>
            <person name="Haas B."/>
            <person name="Abouelleil A."/>
            <person name="Alvarado L."/>
            <person name="Arachchi H.M."/>
            <person name="Berlin A."/>
            <person name="Brown A."/>
            <person name="Chapman S.B."/>
            <person name="Chen Z."/>
            <person name="Dunbar C."/>
            <person name="Freedman E."/>
            <person name="Gearin G."/>
            <person name="Gellesch M."/>
            <person name="Goldberg J."/>
            <person name="Griggs A."/>
            <person name="Gujja S."/>
            <person name="Heiman D."/>
            <person name="Howarth C."/>
            <person name="Larson L."/>
            <person name="Lui A."/>
            <person name="MacDonald P.J.P."/>
            <person name="Mehta T."/>
            <person name="Montmayeur A."/>
            <person name="Murphy C."/>
            <person name="Neiman D."/>
            <person name="Pearson M."/>
            <person name="Priest M."/>
            <person name="Roberts A."/>
            <person name="Saif S."/>
            <person name="Shea T."/>
            <person name="Shenoy N."/>
            <person name="Sisk P."/>
            <person name="Stolte C."/>
            <person name="Sykes S."/>
            <person name="Yandava C."/>
            <person name="Wortman J."/>
            <person name="Nusbaum C."/>
            <person name="Birren B."/>
        </authorList>
    </citation>
    <scope>NUCLEOTIDE SEQUENCE</scope>
    <source>
        <strain evidence="1">ATCC 64411</strain>
    </source>
</reference>
<evidence type="ECO:0000313" key="1">
    <source>
        <dbReference type="EMBL" id="KLU85621.1"/>
    </source>
</evidence>
<dbReference type="Proteomes" id="UP000011715">
    <property type="component" value="Unassembled WGS sequence"/>
</dbReference>